<reference evidence="1" key="1">
    <citation type="submission" date="2023-04" db="EMBL/GenBank/DDBJ databases">
        <title>Draft Genome sequencing of Naganishia species isolated from polar environments using Oxford Nanopore Technology.</title>
        <authorList>
            <person name="Leo P."/>
            <person name="Venkateswaran K."/>
        </authorList>
    </citation>
    <scope>NUCLEOTIDE SEQUENCE</scope>
    <source>
        <strain evidence="1">MNA-CCFEE 5262</strain>
    </source>
</reference>
<proteinExistence type="predicted"/>
<dbReference type="EMBL" id="JASBWS010000015">
    <property type="protein sequence ID" value="KAJ9112458.1"/>
    <property type="molecule type" value="Genomic_DNA"/>
</dbReference>
<sequence>MTVPPSPKNDTAQSSDQTPLPSSDAMSGTPALTEKEGEAGTPKLDFMGDTSLNHIVVDALRREVENLTQALSSSKSYIASLEASIRGSDSGFGNANTSVELERKKGGMLGIGLGMPSVPDPQTSGEGGLQPPISGISANVPLPHSLPMFDLRRKASGQLGSQASDARAALALKLEGQTRGDNGNGGLQRKGVNRIPSSVVQSHISLADSTSPAKNRQYRSNSINGNAPSSPTTSDNALSFPILTRDDVEESDDGGGAEEILQDETADRDNDNAQEMGLSRSVTPTGRGGLTSRIPRPSDAPATSPVTGVVAISPPRPRLRANPSTQMISTLQQQVETHRQHLDRVKAELRASQRLVAQLTRQNEDLKETKERMRAENDSLGVMISRKERLLTEVLERARSAEATAATSVKERKQLEGSTKKSLAEMKDKMEAATLTATRSEREAVILREAVTSLKDSWKKEVRTLRAEIKEAYDAVQLQRQEADDKHSKILAMIDTQSTDKRKLASLQIDLDQNDDKLLGILQPDLQEIRRSLSSTEAHEQQNHKIAAYVRFLLHKET</sequence>
<evidence type="ECO:0000313" key="2">
    <source>
        <dbReference type="Proteomes" id="UP001230649"/>
    </source>
</evidence>
<keyword evidence="2" id="KW-1185">Reference proteome</keyword>
<accession>A0ACC2WM10</accession>
<organism evidence="1 2">
    <name type="scientific">Naganishia adeliensis</name>
    <dbReference type="NCBI Taxonomy" id="92952"/>
    <lineage>
        <taxon>Eukaryota</taxon>
        <taxon>Fungi</taxon>
        <taxon>Dikarya</taxon>
        <taxon>Basidiomycota</taxon>
        <taxon>Agaricomycotina</taxon>
        <taxon>Tremellomycetes</taxon>
        <taxon>Filobasidiales</taxon>
        <taxon>Filobasidiaceae</taxon>
        <taxon>Naganishia</taxon>
    </lineage>
</organism>
<gene>
    <name evidence="1" type="ORF">QFC20_002246</name>
</gene>
<protein>
    <submittedName>
        <fullName evidence="1">Uncharacterized protein</fullName>
    </submittedName>
</protein>
<dbReference type="Proteomes" id="UP001230649">
    <property type="component" value="Unassembled WGS sequence"/>
</dbReference>
<name>A0ACC2WM10_9TREE</name>
<evidence type="ECO:0000313" key="1">
    <source>
        <dbReference type="EMBL" id="KAJ9112458.1"/>
    </source>
</evidence>
<comment type="caution">
    <text evidence="1">The sequence shown here is derived from an EMBL/GenBank/DDBJ whole genome shotgun (WGS) entry which is preliminary data.</text>
</comment>